<comment type="caution">
    <text evidence="2">The sequence shown here is derived from an EMBL/GenBank/DDBJ whole genome shotgun (WGS) entry which is preliminary data.</text>
</comment>
<evidence type="ECO:0000313" key="3">
    <source>
        <dbReference type="Proteomes" id="UP001558613"/>
    </source>
</evidence>
<dbReference type="Proteomes" id="UP001558613">
    <property type="component" value="Unassembled WGS sequence"/>
</dbReference>
<dbReference type="EMBL" id="JAYMGO010000010">
    <property type="protein sequence ID" value="KAL1266115.1"/>
    <property type="molecule type" value="Genomic_DNA"/>
</dbReference>
<accession>A0ABR3MNA7</accession>
<protein>
    <submittedName>
        <fullName evidence="2">Uncharacterized protein</fullName>
    </submittedName>
</protein>
<gene>
    <name evidence="2" type="ORF">QQF64_001790</name>
</gene>
<reference evidence="2 3" key="1">
    <citation type="submission" date="2023-09" db="EMBL/GenBank/DDBJ databases">
        <authorList>
            <person name="Wang M."/>
        </authorList>
    </citation>
    <scope>NUCLEOTIDE SEQUENCE [LARGE SCALE GENOMIC DNA]</scope>
    <source>
        <strain evidence="2">GT-2023</strain>
        <tissue evidence="2">Liver</tissue>
    </source>
</reference>
<evidence type="ECO:0000256" key="1">
    <source>
        <dbReference type="SAM" id="MobiDB-lite"/>
    </source>
</evidence>
<feature type="compositionally biased region" description="Basic and acidic residues" evidence="1">
    <location>
        <begin position="99"/>
        <end position="117"/>
    </location>
</feature>
<sequence>MCLYNENSREPLNGPALMAAVTAAVPRRGFWFQLTSCGGTGSWPHCVEKRGRAAFSLASSGFPNSAFIRAFGFLHNALHGRYIRPRLPRHSITAGTQRYQRDDGKSASRSDSDRRLR</sequence>
<evidence type="ECO:0000313" key="2">
    <source>
        <dbReference type="EMBL" id="KAL1266115.1"/>
    </source>
</evidence>
<name>A0ABR3MNA7_9TELE</name>
<organism evidence="2 3">
    <name type="scientific">Cirrhinus molitorella</name>
    <name type="common">mud carp</name>
    <dbReference type="NCBI Taxonomy" id="172907"/>
    <lineage>
        <taxon>Eukaryota</taxon>
        <taxon>Metazoa</taxon>
        <taxon>Chordata</taxon>
        <taxon>Craniata</taxon>
        <taxon>Vertebrata</taxon>
        <taxon>Euteleostomi</taxon>
        <taxon>Actinopterygii</taxon>
        <taxon>Neopterygii</taxon>
        <taxon>Teleostei</taxon>
        <taxon>Ostariophysi</taxon>
        <taxon>Cypriniformes</taxon>
        <taxon>Cyprinidae</taxon>
        <taxon>Labeoninae</taxon>
        <taxon>Labeonini</taxon>
        <taxon>Cirrhinus</taxon>
    </lineage>
</organism>
<proteinExistence type="predicted"/>
<feature type="region of interest" description="Disordered" evidence="1">
    <location>
        <begin position="89"/>
        <end position="117"/>
    </location>
</feature>
<keyword evidence="3" id="KW-1185">Reference proteome</keyword>